<dbReference type="SUPFAM" id="SSF55874">
    <property type="entry name" value="ATPase domain of HSP90 chaperone/DNA topoisomerase II/histidine kinase"/>
    <property type="match status" value="1"/>
</dbReference>
<evidence type="ECO:0000313" key="6">
    <source>
        <dbReference type="Proteomes" id="UP000222163"/>
    </source>
</evidence>
<dbReference type="AlphaFoldDB" id="A0A2G1BSA2"/>
<reference evidence="5 6" key="1">
    <citation type="journal article" date="2016" name="Nat. Commun.">
        <title>Microbial interactions lead to rapid micro-scale successions on model marine particles.</title>
        <authorList>
            <person name="Datta M.S."/>
            <person name="Sliwerska E."/>
            <person name="Gore J."/>
            <person name="Polz M.F."/>
            <person name="Cordero O.X."/>
        </authorList>
    </citation>
    <scope>NUCLEOTIDE SEQUENCE [LARGE SCALE GENOMIC DNA]</scope>
    <source>
        <strain evidence="5 6">4G03</strain>
    </source>
</reference>
<evidence type="ECO:0000313" key="4">
    <source>
        <dbReference type="EMBL" id="MDP2542324.1"/>
    </source>
</evidence>
<protein>
    <submittedName>
        <fullName evidence="5">Histidine kinase</fullName>
    </submittedName>
    <submittedName>
        <fullName evidence="4">Tetratricopeptide repeat protein</fullName>
    </submittedName>
</protein>
<dbReference type="Proteomes" id="UP001242342">
    <property type="component" value="Unassembled WGS sequence"/>
</dbReference>
<keyword evidence="5" id="KW-0418">Kinase</keyword>
<dbReference type="Gene3D" id="1.25.40.10">
    <property type="entry name" value="Tetratricopeptide repeat domain"/>
    <property type="match status" value="2"/>
</dbReference>
<organism evidence="5 6">
    <name type="scientific">Tenacibaculum discolor</name>
    <dbReference type="NCBI Taxonomy" id="361581"/>
    <lineage>
        <taxon>Bacteria</taxon>
        <taxon>Pseudomonadati</taxon>
        <taxon>Bacteroidota</taxon>
        <taxon>Flavobacteriia</taxon>
        <taxon>Flavobacteriales</taxon>
        <taxon>Flavobacteriaceae</taxon>
        <taxon>Tenacibaculum</taxon>
    </lineage>
</organism>
<keyword evidence="2" id="KW-0472">Membrane</keyword>
<keyword evidence="1" id="KW-0802">TPR repeat</keyword>
<evidence type="ECO:0000256" key="2">
    <source>
        <dbReference type="SAM" id="Phobius"/>
    </source>
</evidence>
<dbReference type="PANTHER" id="PTHR34220">
    <property type="entry name" value="SENSOR HISTIDINE KINASE YPDA"/>
    <property type="match status" value="1"/>
</dbReference>
<comment type="caution">
    <text evidence="5">The sequence shown here is derived from an EMBL/GenBank/DDBJ whole genome shotgun (WGS) entry which is preliminary data.</text>
</comment>
<feature type="repeat" description="TPR" evidence="1">
    <location>
        <begin position="187"/>
        <end position="220"/>
    </location>
</feature>
<dbReference type="Proteomes" id="UP000222163">
    <property type="component" value="Unassembled WGS sequence"/>
</dbReference>
<dbReference type="InterPro" id="IPR011990">
    <property type="entry name" value="TPR-like_helical_dom_sf"/>
</dbReference>
<feature type="repeat" description="TPR" evidence="1">
    <location>
        <begin position="227"/>
        <end position="260"/>
    </location>
</feature>
<dbReference type="PROSITE" id="PS50005">
    <property type="entry name" value="TPR"/>
    <property type="match status" value="2"/>
</dbReference>
<gene>
    <name evidence="5" type="ORF">CSC81_10880</name>
    <name evidence="4" type="ORF">Q8W23_12655</name>
</gene>
<dbReference type="PROSITE" id="PS51257">
    <property type="entry name" value="PROKAR_LIPOPROTEIN"/>
    <property type="match status" value="1"/>
</dbReference>
<dbReference type="EMBL" id="JAUYVU010000010">
    <property type="protein sequence ID" value="MDP2542324.1"/>
    <property type="molecule type" value="Genomic_DNA"/>
</dbReference>
<evidence type="ECO:0000313" key="7">
    <source>
        <dbReference type="Proteomes" id="UP001242342"/>
    </source>
</evidence>
<dbReference type="SUPFAM" id="SSF48452">
    <property type="entry name" value="TPR-like"/>
    <property type="match status" value="1"/>
</dbReference>
<feature type="domain" description="Signal transduction histidine kinase internal region" evidence="3">
    <location>
        <begin position="410"/>
        <end position="489"/>
    </location>
</feature>
<dbReference type="InterPro" id="IPR019734">
    <property type="entry name" value="TPR_rpt"/>
</dbReference>
<keyword evidence="7" id="KW-1185">Reference proteome</keyword>
<reference evidence="4 7" key="3">
    <citation type="submission" date="2023-07" db="EMBL/GenBank/DDBJ databases">
        <title>Genome content predicts the carbon catabolic preferences of heterotrophic bacteria.</title>
        <authorList>
            <person name="Gralka M."/>
        </authorList>
    </citation>
    <scope>NUCLEOTIDE SEQUENCE [LARGE SCALE GENOMIC DNA]</scope>
    <source>
        <strain evidence="4 7">4G03</strain>
    </source>
</reference>
<dbReference type="GO" id="GO:0016020">
    <property type="term" value="C:membrane"/>
    <property type="evidence" value="ECO:0007669"/>
    <property type="project" value="InterPro"/>
</dbReference>
<dbReference type="SUPFAM" id="SSF81901">
    <property type="entry name" value="HCP-like"/>
    <property type="match status" value="1"/>
</dbReference>
<dbReference type="PANTHER" id="PTHR34220:SF7">
    <property type="entry name" value="SENSOR HISTIDINE KINASE YPDA"/>
    <property type="match status" value="1"/>
</dbReference>
<evidence type="ECO:0000256" key="1">
    <source>
        <dbReference type="PROSITE-ProRule" id="PRU00339"/>
    </source>
</evidence>
<proteinExistence type="predicted"/>
<dbReference type="Gene3D" id="3.30.565.10">
    <property type="entry name" value="Histidine kinase-like ATPase, C-terminal domain"/>
    <property type="match status" value="1"/>
</dbReference>
<dbReference type="EMBL" id="PDUU01000009">
    <property type="protein sequence ID" value="PHN96916.1"/>
    <property type="molecule type" value="Genomic_DNA"/>
</dbReference>
<evidence type="ECO:0000313" key="5">
    <source>
        <dbReference type="EMBL" id="PHN96916.1"/>
    </source>
</evidence>
<dbReference type="InterPro" id="IPR036890">
    <property type="entry name" value="HATPase_C_sf"/>
</dbReference>
<dbReference type="Pfam" id="PF13181">
    <property type="entry name" value="TPR_8"/>
    <property type="match status" value="1"/>
</dbReference>
<accession>A0A2G1BSA2</accession>
<dbReference type="InterPro" id="IPR010559">
    <property type="entry name" value="Sig_transdc_His_kin_internal"/>
</dbReference>
<keyword evidence="2" id="KW-1133">Transmembrane helix</keyword>
<keyword evidence="2" id="KW-0812">Transmembrane</keyword>
<dbReference type="Pfam" id="PF06580">
    <property type="entry name" value="His_kinase"/>
    <property type="match status" value="1"/>
</dbReference>
<reference evidence="5" key="2">
    <citation type="submission" date="2017-10" db="EMBL/GenBank/DDBJ databases">
        <authorList>
            <person name="Enke T.N."/>
            <person name="Cordero O.X."/>
        </authorList>
    </citation>
    <scope>NUCLEOTIDE SEQUENCE</scope>
    <source>
        <strain evidence="5">4G03</strain>
    </source>
</reference>
<dbReference type="RefSeq" id="WP_099215780.1">
    <property type="nucleotide sequence ID" value="NZ_JAUYVU010000010.1"/>
</dbReference>
<evidence type="ECO:0000259" key="3">
    <source>
        <dbReference type="Pfam" id="PF06580"/>
    </source>
</evidence>
<dbReference type="InterPro" id="IPR050640">
    <property type="entry name" value="Bact_2-comp_sensor_kinase"/>
</dbReference>
<keyword evidence="5" id="KW-0808">Transferase</keyword>
<sequence>MPLFKKSYFIYIVCTYFIFTACTRDNIDKDLQEYLFAIDSISQQKPKEGLRKIDSLLEKKQNSKNRALLLFSKGELFYLNDKLIEAKNVHLETYKLFTKLKDDYNKGRSLITLSAACMKLNELEDAQKYALEALEIGEKIENSRLQGKANNQLFNLHFILKDYQKALFYIKRSEELFTDPNDPNSIIAIKSNIAGVYLMLKEYNKALEQFSEALAIGKSAKDPKTIVSVFNNIGYTYLEVKRFDEAEKFLRGAAKLNQKIKTINGAPYKGLGTLFLVTNKLDSAEVNYNKAMSIYKSKNNLSEELEIRDKLISIAILKKQYQKALNHQIIRDSIEVVKSKKQNQKLLHFANVNYKIKEKEIALTHQKEINKQNWWLGISVIVSLVLILIIALFFGYNNKLRAANKASKLEQRLLRAQMNPHFIFNTLAAIQNITLEGNSVKSSNYIAKFSKLIRQNFDYVRKEEISLKEELAMISNYIDTQQLRFNNSFSYHIHISENCDTKQLKVPPMLLQPFVENAIEYGLKEKKSGGILNLNIRKTANELFFEIEDNGVGRKQKKSQEKIAKDLHATDIFIERLQIRNKGEEKSFTIEDLHDKDGNPSGTKVVFKLKL</sequence>
<dbReference type="GO" id="GO:0000155">
    <property type="term" value="F:phosphorelay sensor kinase activity"/>
    <property type="evidence" value="ECO:0007669"/>
    <property type="project" value="InterPro"/>
</dbReference>
<name>A0A2G1BSA2_9FLAO</name>
<feature type="transmembrane region" description="Helical" evidence="2">
    <location>
        <begin position="374"/>
        <end position="396"/>
    </location>
</feature>
<dbReference type="SMART" id="SM00028">
    <property type="entry name" value="TPR"/>
    <property type="match status" value="6"/>
</dbReference>